<dbReference type="InterPro" id="IPR006600">
    <property type="entry name" value="HTH_CenpB_DNA-bd_dom"/>
</dbReference>
<dbReference type="InterPro" id="IPR050863">
    <property type="entry name" value="CenT-Element_Derived"/>
</dbReference>
<feature type="compositionally biased region" description="Basic and acidic residues" evidence="5">
    <location>
        <begin position="836"/>
        <end position="845"/>
    </location>
</feature>
<comment type="caution">
    <text evidence="7">The sequence shown here is derived from an EMBL/GenBank/DDBJ whole genome shotgun (WGS) entry which is preliminary data.</text>
</comment>
<dbReference type="OrthoDB" id="3265672at2759"/>
<dbReference type="SUPFAM" id="SSF46689">
    <property type="entry name" value="Homeodomain-like"/>
    <property type="match status" value="1"/>
</dbReference>
<keyword evidence="2" id="KW-0238">DNA-binding</keyword>
<dbReference type="GO" id="GO:0003677">
    <property type="term" value="F:DNA binding"/>
    <property type="evidence" value="ECO:0007669"/>
    <property type="project" value="UniProtKB-KW"/>
</dbReference>
<feature type="region of interest" description="Disordered" evidence="5">
    <location>
        <begin position="823"/>
        <end position="860"/>
    </location>
</feature>
<proteinExistence type="predicted"/>
<feature type="compositionally biased region" description="Acidic residues" evidence="5">
    <location>
        <begin position="517"/>
        <end position="534"/>
    </location>
</feature>
<evidence type="ECO:0000313" key="8">
    <source>
        <dbReference type="Proteomes" id="UP000249056"/>
    </source>
</evidence>
<evidence type="ECO:0000259" key="6">
    <source>
        <dbReference type="PROSITE" id="PS51253"/>
    </source>
</evidence>
<dbReference type="SUPFAM" id="SSF57756">
    <property type="entry name" value="Retrovirus zinc finger-like domains"/>
    <property type="match status" value="1"/>
</dbReference>
<dbReference type="GO" id="GO:0005634">
    <property type="term" value="C:nucleus"/>
    <property type="evidence" value="ECO:0007669"/>
    <property type="project" value="UniProtKB-SubCell"/>
</dbReference>
<dbReference type="InterPro" id="IPR007889">
    <property type="entry name" value="HTH_Psq"/>
</dbReference>
<dbReference type="Pfam" id="PF03184">
    <property type="entry name" value="DDE_1"/>
    <property type="match status" value="1"/>
</dbReference>
<dbReference type="Proteomes" id="UP000249056">
    <property type="component" value="Unassembled WGS sequence"/>
</dbReference>
<dbReference type="PROSITE" id="PS51253">
    <property type="entry name" value="HTH_CENPB"/>
    <property type="match status" value="1"/>
</dbReference>
<dbReference type="InterPro" id="IPR036875">
    <property type="entry name" value="Znf_CCHC_sf"/>
</dbReference>
<dbReference type="Gene3D" id="3.30.420.10">
    <property type="entry name" value="Ribonuclease H-like superfamily/Ribonuclease H"/>
    <property type="match status" value="1"/>
</dbReference>
<dbReference type="InterPro" id="IPR009057">
    <property type="entry name" value="Homeodomain-like_sf"/>
</dbReference>
<protein>
    <recommendedName>
        <fullName evidence="6">HTH CENPB-type domain-containing protein</fullName>
    </recommendedName>
</protein>
<dbReference type="InterPro" id="IPR036397">
    <property type="entry name" value="RNaseH_sf"/>
</dbReference>
<dbReference type="PANTHER" id="PTHR19303:SF74">
    <property type="entry name" value="POGO TRANSPOSABLE ELEMENT WITH KRAB DOMAIN"/>
    <property type="match status" value="1"/>
</dbReference>
<keyword evidence="3" id="KW-0539">Nucleus</keyword>
<name>A0A395IGH3_9HELO</name>
<keyword evidence="8" id="KW-1185">Reference proteome</keyword>
<evidence type="ECO:0000256" key="4">
    <source>
        <dbReference type="SAM" id="Coils"/>
    </source>
</evidence>
<evidence type="ECO:0000256" key="5">
    <source>
        <dbReference type="SAM" id="MobiDB-lite"/>
    </source>
</evidence>
<dbReference type="InterPro" id="IPR004875">
    <property type="entry name" value="DDE_SF_endonuclease_dom"/>
</dbReference>
<dbReference type="GO" id="GO:0008270">
    <property type="term" value="F:zinc ion binding"/>
    <property type="evidence" value="ECO:0007669"/>
    <property type="project" value="InterPro"/>
</dbReference>
<evidence type="ECO:0000256" key="2">
    <source>
        <dbReference type="ARBA" id="ARBA00023125"/>
    </source>
</evidence>
<gene>
    <name evidence="7" type="ORF">DID88_004002</name>
</gene>
<dbReference type="InterPro" id="IPR001878">
    <property type="entry name" value="Znf_CCHC"/>
</dbReference>
<evidence type="ECO:0000313" key="7">
    <source>
        <dbReference type="EMBL" id="RAL58498.1"/>
    </source>
</evidence>
<feature type="coiled-coil region" evidence="4">
    <location>
        <begin position="619"/>
        <end position="646"/>
    </location>
</feature>
<dbReference type="EMBL" id="QKRW01000079">
    <property type="protein sequence ID" value="RAL58498.1"/>
    <property type="molecule type" value="Genomic_DNA"/>
</dbReference>
<dbReference type="AlphaFoldDB" id="A0A395IGH3"/>
<feature type="domain" description="HTH CENPB-type" evidence="6">
    <location>
        <begin position="57"/>
        <end position="138"/>
    </location>
</feature>
<accession>A0A395IGH3</accession>
<sequence length="975" mass="110723">MHTESPLTPSQIEEKIQNAIIALQLKEFKSIRKAAEYFEVPKSTLIARVAGRKSRTQSHEMAQILSNAEENTLVRWISQLTITGFPATPMLVKEMADEIRLRRVQVASSRIPTSTEILPIGHEWIYRFQKRHPELKTCYSRQLESNRAKEATPENIQAWFDAFRTRLIERKYELDDMYNMDETGFGVGTTQSTRIIVDSTQKSNWKVTADKQEWITAFECVNAAGKALSPMVIFKAQNTNSAWIPKDTPQSWQFSTKSKKVSGDRPRLLIMDGHSSHITGSFIAFCIEKDIDLLILPPHCSHLLQPLDIAVYGPMKRYHALEVDRYFRAGVKRIQRAEWVELFQNIRKKALNSSNIKAGWRGAGLVPFAPRKVLDSLPFNSSQQPSTPQMRTSNQDLDLSILRSSPPDGTELRQANQTFDKALADNDSLASPTRRYAKRMTRLVESQNAEIALLRKQLADAQEVIETRKKRTKGKRVKLQGQFVFSSEEVLKMVREAEEKPKEKKPRGRPRKRPIEELEEETEEEEPDSSSSDLELELDECELCKVVYNCESVLKMADQATASGLFPQFLFLNHVLNSVKTDVSSFTDLFNDPNAVHFAAAQAVFESMESITSSLQTRAAAAEAQTADAQSKINELKDTIEILKIAIRSNPQAPPRRKYLAAPEKFSGSEQDIAKRQDQYTAFRSAVNRCLTADYENESEFQKITFLASLLSGPAYTNNQISFDTITDNPHDSDLWAFRMAYCSEHLARVEQAISDPRSFSNLPLNARKPPNNQVADLKLKVSQELIDASVNRPNKPSAADIDAWTVWWQGIYDDLEEKTHLDNQRKNQGTNFNRDQSKLNEKKPVATSATITPDPSNDPMQLDAVRQSQHIPSRYTRDQCLDLGLCLYCKEPGHIKTNCKEKRFNDAKYNTNSGTTLYPNRPSTTNQYAPNTHRFPVTITITTPDPIVTTTLPCTKIHPQLPQHHSDTPLQPHW</sequence>
<comment type="subcellular location">
    <subcellularLocation>
        <location evidence="1">Nucleus</location>
    </subcellularLocation>
</comment>
<dbReference type="Pfam" id="PF03221">
    <property type="entry name" value="HTH_Tnp_Tc5"/>
    <property type="match status" value="1"/>
</dbReference>
<dbReference type="PANTHER" id="PTHR19303">
    <property type="entry name" value="TRANSPOSON"/>
    <property type="match status" value="1"/>
</dbReference>
<evidence type="ECO:0000256" key="3">
    <source>
        <dbReference type="ARBA" id="ARBA00023242"/>
    </source>
</evidence>
<dbReference type="Gene3D" id="1.10.10.60">
    <property type="entry name" value="Homeodomain-like"/>
    <property type="match status" value="1"/>
</dbReference>
<keyword evidence="4" id="KW-0175">Coiled coil</keyword>
<feature type="compositionally biased region" description="Polar residues" evidence="5">
    <location>
        <begin position="848"/>
        <end position="860"/>
    </location>
</feature>
<dbReference type="Pfam" id="PF05225">
    <property type="entry name" value="HTH_psq"/>
    <property type="match status" value="1"/>
</dbReference>
<reference evidence="7 8" key="1">
    <citation type="submission" date="2018-06" db="EMBL/GenBank/DDBJ databases">
        <title>Genome Sequence of the Brown Rot Fungal Pathogen Monilinia fructigena.</title>
        <authorList>
            <person name="Landi L."/>
            <person name="De Miccolis Angelini R.M."/>
            <person name="Pollastro S."/>
            <person name="Abate D."/>
            <person name="Faretra F."/>
            <person name="Romanazzi G."/>
        </authorList>
    </citation>
    <scope>NUCLEOTIDE SEQUENCE [LARGE SCALE GENOMIC DNA]</scope>
    <source>
        <strain evidence="7 8">Mfrg269</strain>
    </source>
</reference>
<dbReference type="SMART" id="SM00343">
    <property type="entry name" value="ZnF_C2HC"/>
    <property type="match status" value="1"/>
</dbReference>
<evidence type="ECO:0000256" key="1">
    <source>
        <dbReference type="ARBA" id="ARBA00004123"/>
    </source>
</evidence>
<feature type="coiled-coil region" evidence="4">
    <location>
        <begin position="437"/>
        <end position="471"/>
    </location>
</feature>
<feature type="compositionally biased region" description="Basic residues" evidence="5">
    <location>
        <begin position="503"/>
        <end position="512"/>
    </location>
</feature>
<feature type="region of interest" description="Disordered" evidence="5">
    <location>
        <begin position="497"/>
        <end position="534"/>
    </location>
</feature>
<organism evidence="7 8">
    <name type="scientific">Monilinia fructigena</name>
    <dbReference type="NCBI Taxonomy" id="38457"/>
    <lineage>
        <taxon>Eukaryota</taxon>
        <taxon>Fungi</taxon>
        <taxon>Dikarya</taxon>
        <taxon>Ascomycota</taxon>
        <taxon>Pezizomycotina</taxon>
        <taxon>Leotiomycetes</taxon>
        <taxon>Helotiales</taxon>
        <taxon>Sclerotiniaceae</taxon>
        <taxon>Monilinia</taxon>
    </lineage>
</organism>